<accession>A0AAW1IEG5</accession>
<dbReference type="AlphaFoldDB" id="A0AAW1IEG5"/>
<evidence type="ECO:0000313" key="3">
    <source>
        <dbReference type="Proteomes" id="UP001458880"/>
    </source>
</evidence>
<comment type="caution">
    <text evidence="2">The sequence shown here is derived from an EMBL/GenBank/DDBJ whole genome shotgun (WGS) entry which is preliminary data.</text>
</comment>
<evidence type="ECO:0000256" key="1">
    <source>
        <dbReference type="SAM" id="MobiDB-lite"/>
    </source>
</evidence>
<feature type="compositionally biased region" description="Basic and acidic residues" evidence="1">
    <location>
        <begin position="40"/>
        <end position="56"/>
    </location>
</feature>
<proteinExistence type="predicted"/>
<dbReference type="EMBL" id="JASPKY010000620">
    <property type="protein sequence ID" value="KAK9687836.1"/>
    <property type="molecule type" value="Genomic_DNA"/>
</dbReference>
<evidence type="ECO:0000313" key="2">
    <source>
        <dbReference type="EMBL" id="KAK9687836.1"/>
    </source>
</evidence>
<keyword evidence="3" id="KW-1185">Reference proteome</keyword>
<organism evidence="2 3">
    <name type="scientific">Popillia japonica</name>
    <name type="common">Japanese beetle</name>
    <dbReference type="NCBI Taxonomy" id="7064"/>
    <lineage>
        <taxon>Eukaryota</taxon>
        <taxon>Metazoa</taxon>
        <taxon>Ecdysozoa</taxon>
        <taxon>Arthropoda</taxon>
        <taxon>Hexapoda</taxon>
        <taxon>Insecta</taxon>
        <taxon>Pterygota</taxon>
        <taxon>Neoptera</taxon>
        <taxon>Endopterygota</taxon>
        <taxon>Coleoptera</taxon>
        <taxon>Polyphaga</taxon>
        <taxon>Scarabaeiformia</taxon>
        <taxon>Scarabaeidae</taxon>
        <taxon>Rutelinae</taxon>
        <taxon>Popillia</taxon>
    </lineage>
</organism>
<gene>
    <name evidence="2" type="ORF">QE152_g35970</name>
</gene>
<dbReference type="Proteomes" id="UP001458880">
    <property type="component" value="Unassembled WGS sequence"/>
</dbReference>
<feature type="region of interest" description="Disordered" evidence="1">
    <location>
        <begin position="40"/>
        <end position="73"/>
    </location>
</feature>
<sequence length="73" mass="8940">MPESSICERRKLSLTPSFEHQRSQREQWEIRQLDHDLLQQRQSEREREREQKELADQRQSVTDDQDELSLQSM</sequence>
<feature type="compositionally biased region" description="Polar residues" evidence="1">
    <location>
        <begin position="57"/>
        <end position="73"/>
    </location>
</feature>
<protein>
    <submittedName>
        <fullName evidence="2">Uncharacterized protein</fullName>
    </submittedName>
</protein>
<name>A0AAW1IEG5_POPJA</name>
<reference evidence="2 3" key="1">
    <citation type="journal article" date="2024" name="BMC Genomics">
        <title>De novo assembly and annotation of Popillia japonica's genome with initial clues to its potential as an invasive pest.</title>
        <authorList>
            <person name="Cucini C."/>
            <person name="Boschi S."/>
            <person name="Funari R."/>
            <person name="Cardaioli E."/>
            <person name="Iannotti N."/>
            <person name="Marturano G."/>
            <person name="Paoli F."/>
            <person name="Bruttini M."/>
            <person name="Carapelli A."/>
            <person name="Frati F."/>
            <person name="Nardi F."/>
        </authorList>
    </citation>
    <scope>NUCLEOTIDE SEQUENCE [LARGE SCALE GENOMIC DNA]</scope>
    <source>
        <strain evidence="2">DMR45628</strain>
    </source>
</reference>